<evidence type="ECO:0000313" key="5">
    <source>
        <dbReference type="Proteomes" id="UP001596145"/>
    </source>
</evidence>
<evidence type="ECO:0000313" key="4">
    <source>
        <dbReference type="EMBL" id="MFC5133857.1"/>
    </source>
</evidence>
<keyword evidence="5" id="KW-1185">Reference proteome</keyword>
<dbReference type="RefSeq" id="WP_343032413.1">
    <property type="nucleotide sequence ID" value="NZ_JBHSKV010000004.1"/>
</dbReference>
<reference evidence="4 5" key="1">
    <citation type="journal article" date="2019" name="Int. J. Syst. Evol. Microbiol.">
        <title>The Global Catalogue of Microorganisms (GCM) 10K type strain sequencing project: providing services to taxonomists for standard genome sequencing and annotation.</title>
        <authorList>
            <consortium name="The Broad Institute Genomics Platform"/>
            <consortium name="The Broad Institute Genome Sequencing Center for Infectious Disease"/>
            <person name="Wu L."/>
            <person name="Ma J."/>
        </authorList>
    </citation>
    <scope>NUCLEOTIDE SEQUENCE [LARGE SCALE GENOMIC DNA]</scope>
    <source>
        <strain evidence="4 5">CGMCC 1.16026</strain>
    </source>
</reference>
<evidence type="ECO:0000256" key="2">
    <source>
        <dbReference type="SAM" id="Phobius"/>
    </source>
</evidence>
<accession>A0ABD5QNK1</accession>
<dbReference type="InterPro" id="IPR012859">
    <property type="entry name" value="Pilin_N_archaeal"/>
</dbReference>
<organism evidence="4 5">
    <name type="scientific">Halorubrum glutamatedens</name>
    <dbReference type="NCBI Taxonomy" id="2707018"/>
    <lineage>
        <taxon>Archaea</taxon>
        <taxon>Methanobacteriati</taxon>
        <taxon>Methanobacteriota</taxon>
        <taxon>Stenosarchaea group</taxon>
        <taxon>Halobacteria</taxon>
        <taxon>Halobacteriales</taxon>
        <taxon>Haloferacaceae</taxon>
        <taxon>Halorubrum</taxon>
    </lineage>
</organism>
<dbReference type="Proteomes" id="UP001596145">
    <property type="component" value="Unassembled WGS sequence"/>
</dbReference>
<keyword evidence="2" id="KW-0472">Membrane</keyword>
<sequence>MPSRTPSHATCEPDAPKPPDAPDTPVAPHSTRALAPLAGLLLVAMTVVLAVGVTAATTLDSPAEPAPTVVMSMEVEGDRITLDHDGGDPIAVDELSVRVGVNGEPLARQPPVPFFSASGFRPGPTGAFNAASDDEWAVGGSASFRVAGTNDPSIEPGDRVTLRIVVREQPVATLETTARPG</sequence>
<evidence type="ECO:0000256" key="1">
    <source>
        <dbReference type="SAM" id="MobiDB-lite"/>
    </source>
</evidence>
<feature type="domain" description="Archaeal Type IV pilin N-terminal" evidence="3">
    <location>
        <begin position="39"/>
        <end position="103"/>
    </location>
</feature>
<feature type="region of interest" description="Disordered" evidence="1">
    <location>
        <begin position="1"/>
        <end position="30"/>
    </location>
</feature>
<dbReference type="EMBL" id="JBHSKV010000004">
    <property type="protein sequence ID" value="MFC5133857.1"/>
    <property type="molecule type" value="Genomic_DNA"/>
</dbReference>
<feature type="transmembrane region" description="Helical" evidence="2">
    <location>
        <begin position="33"/>
        <end position="56"/>
    </location>
</feature>
<proteinExistence type="predicted"/>
<dbReference type="AlphaFoldDB" id="A0ABD5QNK1"/>
<dbReference type="Pfam" id="PF07790">
    <property type="entry name" value="Pilin_N"/>
    <property type="match status" value="1"/>
</dbReference>
<name>A0ABD5QNK1_9EURY</name>
<evidence type="ECO:0000259" key="3">
    <source>
        <dbReference type="Pfam" id="PF07790"/>
    </source>
</evidence>
<gene>
    <name evidence="4" type="ORF">ACFPJA_03835</name>
</gene>
<keyword evidence="2" id="KW-0812">Transmembrane</keyword>
<keyword evidence="2" id="KW-1133">Transmembrane helix</keyword>
<protein>
    <submittedName>
        <fullName evidence="4">Type IV pilin</fullName>
    </submittedName>
</protein>
<comment type="caution">
    <text evidence="4">The sequence shown here is derived from an EMBL/GenBank/DDBJ whole genome shotgun (WGS) entry which is preliminary data.</text>
</comment>